<proteinExistence type="predicted"/>
<sequence>MNSIRVLLLTLLLCPLLIGAQMPSVTVSTNVIQPASPFLAQLADGGQLNITLINRTQVPLDLKLSPRIEMVSPRQFSIALNPAYQPAQPIPLGPGQTLILDRSSLQRIFGNFRDGNLALSNISLSELQVNGNYKLPEGQYRVCFTAYRFDDAAYANPLSIPEAGCGFMNQCYQAKAPQLLTPVNVLSLTGPNEVKTVAPAPLVAFSWTPPTSTCGVALTGLTYDLDIFLLNDGQIPADAVRNPPVLQKMNLTAPTFPFQETINPGVLQKGKKYVARVRAQNSNRAAGLEIDNNGYSQPVAFLYDAPSTPVLDVPITALPVNACNGVIAPTNTTPIANGTTLKDQEVTIGGFKMKITSIAQNGSSYSGQGEIFWRPLITTLRLSVKFTGLKVNTAKEVYEGFVQTQTTPLKPDWQSLSVVNTTTGMVGVVSKSTAADINDFLNNNAVSKLITKMTGDRVVDFPIGLDREVDGTQVTLAIMGITFSPKGSNMTVLFNMNIPEDNGWLSLAGTNFCIKPDGFNFEKGSLYLPEDKVINIGSGDKRFQMTFKAAKNGPADSTTGTYLNWGKNGIEFVLANAEMALPRTAVVPENSLGKPADGPLTVKLKFNFLKWSDWVASAVVPNFQLTEVPDFSIRASTIYFDHSTVRNAPNMSYPEGYGGFRDANFEGLWIDKLQVLLPADFKTFNSGANRTEFEARHLIIDRSGLSAALRADNVIDLSTGSLGGWSYSLRKINVLIVHNTFSQGAMEGDFRLPVSNDPLSYTGVLINQNRPETPDKGMFYQFTVKPPTAGYKVDLWKAEMRIDHSSVISVARDAFGAGIKAELNGVITLDIQRQSGGVAALLPGLKFEKLGLGNRETVAAAGGGTEVKNQFYFRHGTWKFSSPPKSVAGFPVTINGIEPVYQLTGATTSSVQANVGLKFNVNLNVGFGESSVVSATTALRVTGRIGVFTDKAPEFGFDRFAVERVVIKGDVGPVKVEGALDFYDNHATYGDGMKGRVSAVFPMAKLEATAQFGSVNNYNYWFVDACGAINPPVPLGGAFQIAGFGGGAYHNMSFEQSSLPSPGSISALGAANAAKLDGKTPGETVSGIRFVPSQGTSGMRAALVFSMAPGPDAFNARITLTAQMHNGGIDQLNLRGDAFAITNYPENSKPRVKGTIDMTFNFRTSEFNLTGRLEAELASAKVVVPLNVYAGKGWYFKLGDPQGERASLTLIDVNTSLLKAYLGATAYFNAGAAPAFNLILPDLPPEVQKYGFGRDASIASLLESFNRTPGSGFGFGARVDGDFKARFLIFYASLRFIVGLDMALKKFNQPFECNGAVAGLNGWYGLGQLYAYVRGEAGVHVDVWFFEGDISLCKIEAGAALQAGFPSPTWATGTVFISGEVLGGLLSFSTNFEMRIGERCYPTPDPLGDLKIIAQVGPTSAGNAKADIYDIPFAVTNMSLNEPYPIPVAPTEAKPNGETRVYKFEVTSFQVVNQRTGQPVDATYLAVEPDGTNVKLRKANAFDPNSTYSARVVAVAREWDGANWVDPYFDKEKRRKPMMQEENFTFSTGEGPASIPADQVEYTFPIDRQRHVLKNDAGTGTVQLHQWPGYLFQNKNVFVYFINNNLDTVRSTCTANGAMKRLDFPIPAQLRNKDVYRVEFWTEDKAPEQQQPGGFGQHLPRNLPTIASRLTVSTRLVRYEQFGATKLVRSASGIAQLEKRAPVFTMFFGTSAHNSLQEKLAAQGTFFVNPASSGLELSTRMGVEKFEQFDLVGFRNNQGREYAPLLFGFVRWDDSKGNDRFASTNIYANYYRLRGLGIQIDFGSNSARLLNTAPLFALDNRSDYDRPLSQSELPWPLRLSSAGDGTSLYRYATTAQAAVRHRPMVMTIASSNPIFPAAYMSVSAAVLPMTSRFVWEREAILRQDFELVKRSAGAALYLIQSYSNFFNASRSYPYYIGNPTMRLAGNSQGGSVECTLEALFNISKDPSSMGLLQQLNNMTFQSYPRQGTSRQAVFRYVRPGVSGPEVVKSFTY</sequence>
<evidence type="ECO:0008006" key="3">
    <source>
        <dbReference type="Google" id="ProtNLM"/>
    </source>
</evidence>
<evidence type="ECO:0000313" key="1">
    <source>
        <dbReference type="EMBL" id="GAA4323714.1"/>
    </source>
</evidence>
<dbReference type="RefSeq" id="WP_345253987.1">
    <property type="nucleotide sequence ID" value="NZ_BAABGY010000005.1"/>
</dbReference>
<dbReference type="EMBL" id="BAABGY010000005">
    <property type="protein sequence ID" value="GAA4323714.1"/>
    <property type="molecule type" value="Genomic_DNA"/>
</dbReference>
<dbReference type="Proteomes" id="UP001501725">
    <property type="component" value="Unassembled WGS sequence"/>
</dbReference>
<organism evidence="1 2">
    <name type="scientific">Flaviaesturariibacter amylovorans</name>
    <dbReference type="NCBI Taxonomy" id="1084520"/>
    <lineage>
        <taxon>Bacteria</taxon>
        <taxon>Pseudomonadati</taxon>
        <taxon>Bacteroidota</taxon>
        <taxon>Chitinophagia</taxon>
        <taxon>Chitinophagales</taxon>
        <taxon>Chitinophagaceae</taxon>
        <taxon>Flaviaestuariibacter</taxon>
    </lineage>
</organism>
<evidence type="ECO:0000313" key="2">
    <source>
        <dbReference type="Proteomes" id="UP001501725"/>
    </source>
</evidence>
<keyword evidence="2" id="KW-1185">Reference proteome</keyword>
<gene>
    <name evidence="1" type="ORF">GCM10023184_10650</name>
</gene>
<reference evidence="2" key="1">
    <citation type="journal article" date="2019" name="Int. J. Syst. Evol. Microbiol.">
        <title>The Global Catalogue of Microorganisms (GCM) 10K type strain sequencing project: providing services to taxonomists for standard genome sequencing and annotation.</title>
        <authorList>
            <consortium name="The Broad Institute Genomics Platform"/>
            <consortium name="The Broad Institute Genome Sequencing Center for Infectious Disease"/>
            <person name="Wu L."/>
            <person name="Ma J."/>
        </authorList>
    </citation>
    <scope>NUCLEOTIDE SEQUENCE [LARGE SCALE GENOMIC DNA]</scope>
    <source>
        <strain evidence="2">JCM 17919</strain>
    </source>
</reference>
<comment type="caution">
    <text evidence="1">The sequence shown here is derived from an EMBL/GenBank/DDBJ whole genome shotgun (WGS) entry which is preliminary data.</text>
</comment>
<protein>
    <recommendedName>
        <fullName evidence="3">T9SS type A sorting domain-containing protein</fullName>
    </recommendedName>
</protein>
<name>A0ABP8GG00_9BACT</name>
<accession>A0ABP8GG00</accession>